<dbReference type="InterPro" id="IPR037110">
    <property type="entry name" value="Betagal_dom2_sf"/>
</dbReference>
<evidence type="ECO:0000256" key="14">
    <source>
        <dbReference type="RuleBase" id="RU003679"/>
    </source>
</evidence>
<dbReference type="Gene3D" id="2.102.20.10">
    <property type="entry name" value="Beta-galactosidase, domain 2"/>
    <property type="match status" value="1"/>
</dbReference>
<dbReference type="InterPro" id="IPR031330">
    <property type="entry name" value="Gly_Hdrlase_35_cat"/>
</dbReference>
<dbReference type="BRENDA" id="3.2.1.23">
    <property type="organism ID" value="11160"/>
</dbReference>
<dbReference type="Gene3D" id="3.20.20.80">
    <property type="entry name" value="Glycosidases"/>
    <property type="match status" value="1"/>
</dbReference>
<evidence type="ECO:0000256" key="8">
    <source>
        <dbReference type="ARBA" id="ARBA00023157"/>
    </source>
</evidence>
<dbReference type="EC" id="3.2.1.23" evidence="4 13"/>
<evidence type="ECO:0000256" key="4">
    <source>
        <dbReference type="ARBA" id="ARBA00012756"/>
    </source>
</evidence>
<gene>
    <name evidence="17" type="primary">BgalA</name>
</gene>
<dbReference type="Pfam" id="PF13364">
    <property type="entry name" value="BetaGal_ABD2"/>
    <property type="match status" value="2"/>
</dbReference>
<protein>
    <recommendedName>
        <fullName evidence="4 13">Beta-galactosidase</fullName>
        <ecNumber evidence="4 13">3.2.1.23</ecNumber>
    </recommendedName>
</protein>
<keyword evidence="10" id="KW-0119">Carbohydrate metabolism</keyword>
<proteinExistence type="inferred from homology"/>
<dbReference type="Pfam" id="PF01301">
    <property type="entry name" value="Glyco_hydro_35"/>
    <property type="match status" value="1"/>
</dbReference>
<evidence type="ECO:0000256" key="9">
    <source>
        <dbReference type="ARBA" id="ARBA00023180"/>
    </source>
</evidence>
<evidence type="ECO:0000259" key="16">
    <source>
        <dbReference type="SMART" id="SM01029"/>
    </source>
</evidence>
<dbReference type="SUPFAM" id="SSF117100">
    <property type="entry name" value="Beta-galactosidase LacA, domain 3"/>
    <property type="match status" value="1"/>
</dbReference>
<feature type="domain" description="Beta-galactosidase" evidence="16">
    <location>
        <begin position="392"/>
        <end position="569"/>
    </location>
</feature>
<evidence type="ECO:0000256" key="7">
    <source>
        <dbReference type="ARBA" id="ARBA00022801"/>
    </source>
</evidence>
<dbReference type="InterPro" id="IPR017853">
    <property type="entry name" value="GH"/>
</dbReference>
<feature type="signal peptide" evidence="15">
    <location>
        <begin position="1"/>
        <end position="21"/>
    </location>
</feature>
<dbReference type="SUPFAM" id="SSF51445">
    <property type="entry name" value="(Trans)glycosidases"/>
    <property type="match status" value="1"/>
</dbReference>
<dbReference type="PANTHER" id="PTHR23421">
    <property type="entry name" value="BETA-GALACTOSIDASE RELATED"/>
    <property type="match status" value="1"/>
</dbReference>
<dbReference type="FunFam" id="2.60.120.260:FF:000065">
    <property type="entry name" value="Beta-galactosidase A"/>
    <property type="match status" value="1"/>
</dbReference>
<evidence type="ECO:0000313" key="17">
    <source>
        <dbReference type="EMBL" id="ACR78153.1"/>
    </source>
</evidence>
<dbReference type="FunFam" id="3.20.20.80:FF:000040">
    <property type="entry name" value="Beta-galactosidase A"/>
    <property type="match status" value="1"/>
</dbReference>
<evidence type="ECO:0000256" key="12">
    <source>
        <dbReference type="ARBA" id="ARBA00023326"/>
    </source>
</evidence>
<organism evidence="17">
    <name type="scientific">Bispora sp. MEY-1</name>
    <dbReference type="NCBI Taxonomy" id="554688"/>
    <lineage>
        <taxon>Eukaryota</taxon>
        <taxon>Fungi</taxon>
        <taxon>Dikarya</taxon>
        <taxon>Ascomycota</taxon>
        <taxon>Pezizomycotina</taxon>
        <taxon>Leotiomycetes</taxon>
        <taxon>Helotiales</taxon>
        <taxon>Helotiaceae</taxon>
        <taxon>Bispora</taxon>
    </lineage>
</organism>
<evidence type="ECO:0000256" key="13">
    <source>
        <dbReference type="RuleBase" id="RU000675"/>
    </source>
</evidence>
<dbReference type="GO" id="GO:0004565">
    <property type="term" value="F:beta-galactosidase activity"/>
    <property type="evidence" value="ECO:0007669"/>
    <property type="project" value="UniProtKB-EC"/>
</dbReference>
<dbReference type="SMART" id="SM01029">
    <property type="entry name" value="BetaGal_dom2"/>
    <property type="match status" value="1"/>
</dbReference>
<keyword evidence="11 13" id="KW-0326">Glycosidase</keyword>
<dbReference type="EMBL" id="FJ472925">
    <property type="protein sequence ID" value="ACR78153.1"/>
    <property type="molecule type" value="Genomic_DNA"/>
</dbReference>
<name>C7SLY9_9HELO</name>
<keyword evidence="7 13" id="KW-0378">Hydrolase</keyword>
<evidence type="ECO:0000256" key="10">
    <source>
        <dbReference type="ARBA" id="ARBA00023277"/>
    </source>
</evidence>
<dbReference type="FunFam" id="2.60.120.260:FF:000088">
    <property type="entry name" value="Beta-galactosidase A"/>
    <property type="match status" value="1"/>
</dbReference>
<dbReference type="InterPro" id="IPR008979">
    <property type="entry name" value="Galactose-bd-like_sf"/>
</dbReference>
<dbReference type="Pfam" id="PF13363">
    <property type="entry name" value="BetaGal_dom3"/>
    <property type="match status" value="1"/>
</dbReference>
<keyword evidence="5" id="KW-0964">Secreted</keyword>
<dbReference type="InterPro" id="IPR019801">
    <property type="entry name" value="Glyco_hydro_35_CS"/>
</dbReference>
<dbReference type="CAZy" id="GH35">
    <property type="family name" value="Glycoside Hydrolase Family 35"/>
</dbReference>
<comment type="subcellular location">
    <subcellularLocation>
        <location evidence="2">Secreted</location>
    </subcellularLocation>
</comment>
<dbReference type="InterPro" id="IPR001944">
    <property type="entry name" value="Glycoside_Hdrlase_35"/>
</dbReference>
<dbReference type="PRINTS" id="PR00742">
    <property type="entry name" value="GLHYDRLASE35"/>
</dbReference>
<evidence type="ECO:0000256" key="11">
    <source>
        <dbReference type="ARBA" id="ARBA00023295"/>
    </source>
</evidence>
<feature type="chain" id="PRO_5002984547" description="Beta-galactosidase" evidence="15">
    <location>
        <begin position="22"/>
        <end position="1002"/>
    </location>
</feature>
<dbReference type="Gene3D" id="2.60.120.260">
    <property type="entry name" value="Galactose-binding domain-like"/>
    <property type="match status" value="2"/>
</dbReference>
<keyword evidence="12" id="KW-0624">Polysaccharide degradation</keyword>
<evidence type="ECO:0000256" key="2">
    <source>
        <dbReference type="ARBA" id="ARBA00004613"/>
    </source>
</evidence>
<dbReference type="Pfam" id="PF10435">
    <property type="entry name" value="BetaGal_dom2"/>
    <property type="match status" value="1"/>
</dbReference>
<accession>C7SLY9</accession>
<evidence type="ECO:0000256" key="15">
    <source>
        <dbReference type="SAM" id="SignalP"/>
    </source>
</evidence>
<reference evidence="17" key="1">
    <citation type="journal article" date="2009" name="J. Agric. Food Chem.">
        <title>An acidophilic beta-galactosidase from Bispora sp. MEY-1 with high lactose hydrolytic activity under simulated gastric conditions.</title>
        <authorList>
            <person name="Wang H."/>
            <person name="Luo H."/>
            <person name="Bai Y."/>
            <person name="Wang Y."/>
            <person name="Yang P."/>
            <person name="Shi P."/>
            <person name="Zhang W."/>
            <person name="Fan Y."/>
            <person name="Yao B."/>
        </authorList>
    </citation>
    <scope>NUCLEOTIDE SEQUENCE</scope>
    <source>
        <strain evidence="17">MEY-1</strain>
    </source>
</reference>
<dbReference type="PROSITE" id="PS01182">
    <property type="entry name" value="GLYCOSYL_HYDROL_F35"/>
    <property type="match status" value="1"/>
</dbReference>
<dbReference type="InterPro" id="IPR018954">
    <property type="entry name" value="Betagal_dom2"/>
</dbReference>
<dbReference type="InterPro" id="IPR036833">
    <property type="entry name" value="BetaGal_dom3_sf"/>
</dbReference>
<sequence length="1002" mass="109934">MLLSRSFAAGVVGCLTISSLAASIGPKVTNLKIREQDRLQDIVTWDNYTLLVRGERILFYSGEFHPFRLPVASLYLDVFQKIKALGYTGVSFYVDWALLEGTPGVYDDSGIFNLQPFFDAASEAGIYLVARPGPYINAEASGGGFPGWLQLVNGTLRALDAPYLDATSLYTAKVGEAIAKNQITEGGPIILLQPENEYIPPNNVLTQTDREYFAYVEKQFRDAGVVVPTIINDASGKGIFAPGSGLGAVDIYGFDQYPLGFDCANPYIWPAGDLQTDYREIHLDFSPTTPQAIPEFQGGSFDPWGGPGFNACAILLNEEFERVFYKNNFAAGLTIFNIYMTYGGTNWGNLGHPGGYTSYDYGAVIKEDRTVTREKYSEAKLEAVFVKTSLAYYTATPQNMSIAGQFVNTDEISVTQSVGEYGTNFYFIRHTNYSSLASTSYMLTVPTSRGNVTIPQLGGTLTLNGRDSKISVTDYKLGRINMLYSSSDIFTWQEFDGRTVVLLYGGAGETHELAFTGNLPPQPSCTGNPVVKDKDGYTIIHWSVTPERQMVDFGYLTIYLLWRNDAYNYWSIEMPAAAPLGNFTSLTKTSVIMKAGYLMRTASVSGDILYLTGDVNATTPLEIISGASFEGTKAIYFNGKPLSFERTSYGTFISTVEFSPPSISVPNLSKLDWKSIDSLPEIQPDYSDAAWPSCDKPYTNDTYRALTTPTSLYSSDYGFVTGTLLYRGHFIATGKETTFFIETEGGFAFGHSVWLNSTYIGSWTGIAADQTYNQTFTLPSLTAGKAYVFTIVIDTMGLSENYNIPDDAMKQPRGILDYQLAGRPQSAITWKMTGNLGGFNYADKARGPLNEGGLYAERQGFYLPNPPSYSWPSSSPMTGFNSSGVRFYTASFTLDLPHGYDIPLSFTFTNASTTPYRAQLYVNGYQFGKYVNNIGPQKAFPVPEGILNYHGTNWVALTLWAQDEGGAKVDGLALTVDLVALSGIETVVNSPMPGYSPRPGAY</sequence>
<dbReference type="SUPFAM" id="SSF51011">
    <property type="entry name" value="Glycosyl hydrolase domain"/>
    <property type="match status" value="1"/>
</dbReference>
<dbReference type="InterPro" id="IPR025300">
    <property type="entry name" value="BetaGal_jelly_roll_dom"/>
</dbReference>
<dbReference type="SUPFAM" id="SSF49785">
    <property type="entry name" value="Galactose-binding domain-like"/>
    <property type="match status" value="2"/>
</dbReference>
<evidence type="ECO:0000256" key="1">
    <source>
        <dbReference type="ARBA" id="ARBA00001412"/>
    </source>
</evidence>
<comment type="similarity">
    <text evidence="3 14">Belongs to the glycosyl hydrolase 35 family.</text>
</comment>
<evidence type="ECO:0000256" key="6">
    <source>
        <dbReference type="ARBA" id="ARBA00022729"/>
    </source>
</evidence>
<keyword evidence="9" id="KW-0325">Glycoprotein</keyword>
<dbReference type="AlphaFoldDB" id="C7SLY9"/>
<keyword evidence="6 15" id="KW-0732">Signal</keyword>
<comment type="catalytic activity">
    <reaction evidence="1 13">
        <text>Hydrolysis of terminal non-reducing beta-D-galactose residues in beta-D-galactosides.</text>
        <dbReference type="EC" id="3.2.1.23"/>
    </reaction>
</comment>
<dbReference type="GO" id="GO:0000272">
    <property type="term" value="P:polysaccharide catabolic process"/>
    <property type="evidence" value="ECO:0007669"/>
    <property type="project" value="UniProtKB-KW"/>
</dbReference>
<dbReference type="GO" id="GO:0005576">
    <property type="term" value="C:extracellular region"/>
    <property type="evidence" value="ECO:0007669"/>
    <property type="project" value="UniProtKB-SubCell"/>
</dbReference>
<dbReference type="FunFam" id="2.102.20.10:FF:000001">
    <property type="entry name" value="Beta-galactosidase A"/>
    <property type="match status" value="1"/>
</dbReference>
<evidence type="ECO:0000256" key="5">
    <source>
        <dbReference type="ARBA" id="ARBA00022525"/>
    </source>
</evidence>
<dbReference type="SMR" id="C7SLY9"/>
<evidence type="ECO:0000256" key="3">
    <source>
        <dbReference type="ARBA" id="ARBA00009809"/>
    </source>
</evidence>
<keyword evidence="8" id="KW-1015">Disulfide bond</keyword>
<dbReference type="Gene3D" id="2.60.390.10">
    <property type="entry name" value="Beta-galactosidase, domain 3"/>
    <property type="match status" value="1"/>
</dbReference>
<dbReference type="InterPro" id="IPR025972">
    <property type="entry name" value="BetaGal_dom3"/>
</dbReference>